<feature type="compositionally biased region" description="Basic residues" evidence="1">
    <location>
        <begin position="1"/>
        <end position="35"/>
    </location>
</feature>
<feature type="compositionally biased region" description="Basic residues" evidence="1">
    <location>
        <begin position="47"/>
        <end position="57"/>
    </location>
</feature>
<feature type="region of interest" description="Disordered" evidence="1">
    <location>
        <begin position="118"/>
        <end position="143"/>
    </location>
</feature>
<evidence type="ECO:0000313" key="3">
    <source>
        <dbReference type="Proteomes" id="UP000292082"/>
    </source>
</evidence>
<organism evidence="2 3">
    <name type="scientific">Dichomitus squalens</name>
    <dbReference type="NCBI Taxonomy" id="114155"/>
    <lineage>
        <taxon>Eukaryota</taxon>
        <taxon>Fungi</taxon>
        <taxon>Dikarya</taxon>
        <taxon>Basidiomycota</taxon>
        <taxon>Agaricomycotina</taxon>
        <taxon>Agaricomycetes</taxon>
        <taxon>Polyporales</taxon>
        <taxon>Polyporaceae</taxon>
        <taxon>Dichomitus</taxon>
    </lineage>
</organism>
<dbReference type="EMBL" id="ML145089">
    <property type="protein sequence ID" value="TBU63395.1"/>
    <property type="molecule type" value="Genomic_DNA"/>
</dbReference>
<feature type="compositionally biased region" description="Basic residues" evidence="1">
    <location>
        <begin position="133"/>
        <end position="143"/>
    </location>
</feature>
<keyword evidence="3" id="KW-1185">Reference proteome</keyword>
<reference evidence="2 3" key="1">
    <citation type="submission" date="2019-01" db="EMBL/GenBank/DDBJ databases">
        <title>Draft genome sequences of three monokaryotic isolates of the white-rot basidiomycete fungus Dichomitus squalens.</title>
        <authorList>
            <consortium name="DOE Joint Genome Institute"/>
            <person name="Lopez S.C."/>
            <person name="Andreopoulos B."/>
            <person name="Pangilinan J."/>
            <person name="Lipzen A."/>
            <person name="Riley R."/>
            <person name="Ahrendt S."/>
            <person name="Ng V."/>
            <person name="Barry K."/>
            <person name="Daum C."/>
            <person name="Grigoriev I.V."/>
            <person name="Hilden K.S."/>
            <person name="Makela M.R."/>
            <person name="de Vries R.P."/>
        </authorList>
    </citation>
    <scope>NUCLEOTIDE SEQUENCE [LARGE SCALE GENOMIC DNA]</scope>
    <source>
        <strain evidence="2 3">CBS 464.89</strain>
    </source>
</reference>
<dbReference type="Proteomes" id="UP000292082">
    <property type="component" value="Unassembled WGS sequence"/>
</dbReference>
<evidence type="ECO:0000313" key="2">
    <source>
        <dbReference type="EMBL" id="TBU63395.1"/>
    </source>
</evidence>
<gene>
    <name evidence="2" type="ORF">BD310DRAFT_916252</name>
</gene>
<protein>
    <submittedName>
        <fullName evidence="2">Uncharacterized protein</fullName>
    </submittedName>
</protein>
<feature type="compositionally biased region" description="Low complexity" evidence="1">
    <location>
        <begin position="118"/>
        <end position="130"/>
    </location>
</feature>
<dbReference type="AlphaFoldDB" id="A0A4Q9Q7K5"/>
<feature type="region of interest" description="Disordered" evidence="1">
    <location>
        <begin position="1"/>
        <end position="67"/>
    </location>
</feature>
<sequence>MVRLRARRERRRLRPRRKRRRISSRAKHRRARARTSRPPPRHPQISRAHRSHRRRLGSARGPRLDLQCRRARRRVGRLLPRHLPPSLPLLLRTMPGPPCVAHAQFLASPRDSSRLRLAGRASSASRVANATKTRTRTRMVPRHRRPAPQLLQKLLLRPRRRKKNASVVPVVVGSRLGSCSAMRPRQRYWPVLLRDRQRARA</sequence>
<evidence type="ECO:0000256" key="1">
    <source>
        <dbReference type="SAM" id="MobiDB-lite"/>
    </source>
</evidence>
<proteinExistence type="predicted"/>
<name>A0A4Q9Q7K5_9APHY</name>
<accession>A0A4Q9Q7K5</accession>